<dbReference type="EMBL" id="LR590464">
    <property type="protein sequence ID" value="VTP73486.1"/>
    <property type="molecule type" value="Genomic_DNA"/>
</dbReference>
<dbReference type="AlphaFoldDB" id="A0A4U9I9N6"/>
<dbReference type="RefSeq" id="WP_032612925.1">
    <property type="nucleotide sequence ID" value="NZ_CBCYCG010000008.1"/>
</dbReference>
<keyword evidence="1" id="KW-0472">Membrane</keyword>
<reference evidence="2" key="2">
    <citation type="submission" date="2017-09" db="EMBL/GenBank/DDBJ databases">
        <title>FDA dAtabase for Regulatory Grade micrObial Sequences (FDA-ARGOS): Supporting development and validation of Infectious Disease Dx tests.</title>
        <authorList>
            <person name="Minogue T."/>
            <person name="Wolcott M."/>
            <person name="Wasieloski L."/>
            <person name="Aguilar W."/>
            <person name="Moore D."/>
            <person name="Tallon L.J."/>
            <person name="Sadzewicz L."/>
            <person name="Ott S."/>
            <person name="Zhao X."/>
            <person name="Nagaraj S."/>
            <person name="Vavikolanu K."/>
            <person name="Aluvathingal J."/>
            <person name="Nadendla S."/>
            <person name="Sichtig H."/>
        </authorList>
    </citation>
    <scope>NUCLEOTIDE SEQUENCE</scope>
    <source>
        <strain evidence="2">FDAARGOS_404</strain>
    </source>
</reference>
<evidence type="ECO:0000256" key="1">
    <source>
        <dbReference type="SAM" id="Phobius"/>
    </source>
</evidence>
<reference evidence="3 5" key="3">
    <citation type="submission" date="2019-05" db="EMBL/GenBank/DDBJ databases">
        <authorList>
            <consortium name="Pathogen Informatics"/>
        </authorList>
    </citation>
    <scope>NUCLEOTIDE SEQUENCE [LARGE SCALE GENOMIC DNA]</scope>
    <source>
        <strain evidence="3 5">NCTC13032</strain>
    </source>
</reference>
<reference evidence="4" key="1">
    <citation type="submission" date="2017-09" db="EMBL/GenBank/DDBJ databases">
        <title>FDA dAtabase for Regulatory Grade micrObial Sequences (FDA-ARGOS): Supporting development and validation of Infectious Disease Dx tests.</title>
        <authorList>
            <person name="Minogue T."/>
            <person name="Wolcott M."/>
            <person name="Wasieloski L."/>
            <person name="Aguilar W."/>
            <person name="Moore D."/>
            <person name="Tallon L."/>
            <person name="Sadzewicz L."/>
            <person name="Ott S."/>
            <person name="Zhao X."/>
            <person name="Nagaraj S."/>
            <person name="Vavikolanu K."/>
            <person name="Aluvathingal J."/>
            <person name="Nadendla S."/>
            <person name="Sichtig H."/>
        </authorList>
    </citation>
    <scope>NUCLEOTIDE SEQUENCE [LARGE SCALE GENOMIC DNA]</scope>
    <source>
        <strain evidence="4">FDAARGOS_404</strain>
    </source>
</reference>
<feature type="transmembrane region" description="Helical" evidence="1">
    <location>
        <begin position="27"/>
        <end position="47"/>
    </location>
</feature>
<organism evidence="3 5">
    <name type="scientific">Leclercia adecarboxylata</name>
    <dbReference type="NCBI Taxonomy" id="83655"/>
    <lineage>
        <taxon>Bacteria</taxon>
        <taxon>Pseudomonadati</taxon>
        <taxon>Pseudomonadota</taxon>
        <taxon>Gammaproteobacteria</taxon>
        <taxon>Enterobacterales</taxon>
        <taxon>Enterobacteriaceae</taxon>
        <taxon>Leclercia</taxon>
    </lineage>
</organism>
<dbReference type="Proteomes" id="UP000222768">
    <property type="component" value="Unassembled WGS sequence"/>
</dbReference>
<dbReference type="STRING" id="83655.APT61_06505"/>
<proteinExistence type="predicted"/>
<evidence type="ECO:0000313" key="4">
    <source>
        <dbReference type="Proteomes" id="UP000222768"/>
    </source>
</evidence>
<protein>
    <submittedName>
        <fullName evidence="3">Uncharacterized protein</fullName>
    </submittedName>
</protein>
<sequence length="481" mass="53389">MTERALGELSSRPDIRRPVLPLWQNSLVIILTLIYLICELAFNSRLLDLVGSLSTPDDIHSMERYGRALTAIAAALLVLQLVLAGNARLKKRGIAFPPLYVASMVFSLCLLTGVVTWQTVERVIEHQVAQSTGEFRQKSLLAQLYQQSLIDGHQTLEGIPQDEDGGQRQTWTSPSGKAFLAMLPLLMSSVSRYHDLLESEAAQNLRDSISIQEGGPLNYYKAWLAARADIYKDYLDYHTVAQKNVRYHGVMIPAQLDWETFFMLEVVQDRLRERLALPVQSRVRPEYPKEDALKQFALELHAPHLDYAVQQQLPHLQAALASYGAGGANEKQGEDAARAVIVPPIALMFSLLGALTHLAKLLYLLLLPLSAALLYLTSWRPIRLINRHPLSVPVLLICLLLGIFSVMNNSITASPAYHALRHGLQGAEVAITGQSSALSGGTLLRVIHAVSIGQSYSYPLNHALRENVLMGFDFGYETDDK</sequence>
<feature type="transmembrane region" description="Helical" evidence="1">
    <location>
        <begin position="68"/>
        <end position="87"/>
    </location>
</feature>
<evidence type="ECO:0000313" key="3">
    <source>
        <dbReference type="EMBL" id="VTP73486.1"/>
    </source>
</evidence>
<name>A0A4U9I9N6_9ENTR</name>
<gene>
    <name evidence="2" type="ORF">CRX53_15645</name>
    <name evidence="3" type="ORF">NCTC13032_05282</name>
</gene>
<dbReference type="EMBL" id="PDLK01000002">
    <property type="protein sequence ID" value="PHH05296.1"/>
    <property type="molecule type" value="Genomic_DNA"/>
</dbReference>
<feature type="transmembrane region" description="Helical" evidence="1">
    <location>
        <begin position="390"/>
        <end position="407"/>
    </location>
</feature>
<dbReference type="Proteomes" id="UP000310719">
    <property type="component" value="Chromosome"/>
</dbReference>
<evidence type="ECO:0000313" key="5">
    <source>
        <dbReference type="Proteomes" id="UP000310719"/>
    </source>
</evidence>
<feature type="transmembrane region" description="Helical" evidence="1">
    <location>
        <begin position="99"/>
        <end position="117"/>
    </location>
</feature>
<keyword evidence="1" id="KW-1133">Transmembrane helix</keyword>
<accession>A0A4U9I9N6</accession>
<feature type="transmembrane region" description="Helical" evidence="1">
    <location>
        <begin position="361"/>
        <end position="378"/>
    </location>
</feature>
<evidence type="ECO:0000313" key="2">
    <source>
        <dbReference type="EMBL" id="PHH05296.1"/>
    </source>
</evidence>
<keyword evidence="1" id="KW-0812">Transmembrane</keyword>